<feature type="chain" id="PRO_5042121258" evidence="2">
    <location>
        <begin position="24"/>
        <end position="257"/>
    </location>
</feature>
<evidence type="ECO:0000256" key="1">
    <source>
        <dbReference type="SAM" id="Coils"/>
    </source>
</evidence>
<dbReference type="EMBL" id="JADGJD010000394">
    <property type="protein sequence ID" value="KAJ3051453.1"/>
    <property type="molecule type" value="Genomic_DNA"/>
</dbReference>
<gene>
    <name evidence="3" type="ORF">HK097_007530</name>
</gene>
<dbReference type="Proteomes" id="UP001212841">
    <property type="component" value="Unassembled WGS sequence"/>
</dbReference>
<dbReference type="Gene3D" id="1.20.120.20">
    <property type="entry name" value="Apolipoprotein"/>
    <property type="match status" value="1"/>
</dbReference>
<comment type="caution">
    <text evidence="3">The sequence shown here is derived from an EMBL/GenBank/DDBJ whole genome shotgun (WGS) entry which is preliminary data.</text>
</comment>
<sequence>MISKTSVIAALVAALLAVYPSAAQMGGDPLAAAVECQPLAIQVHKYFNDRDCVPTQENLQAFLACRCADDFTTLGNNHIQCLQESTSLDNSTKANVLRTHNIYSCICSKPNTTWADQKVFSKCYDEFSPAEGESSNLKEEAVSFIKGELDKEKEVEEAGPKDHKIPVVKVDAPLEEGKEKLKEAEEVVKRAVEKGEEMVEEVKVKAGEVVESVEEKVEKVTEAVKEKAEEVKEAVESVVEKVEEKVAEKVKEVKEEL</sequence>
<feature type="signal peptide" evidence="2">
    <location>
        <begin position="1"/>
        <end position="23"/>
    </location>
</feature>
<dbReference type="SUPFAM" id="SSF58113">
    <property type="entry name" value="Apolipoprotein A-I"/>
    <property type="match status" value="1"/>
</dbReference>
<reference evidence="3" key="1">
    <citation type="submission" date="2020-05" db="EMBL/GenBank/DDBJ databases">
        <title>Phylogenomic resolution of chytrid fungi.</title>
        <authorList>
            <person name="Stajich J.E."/>
            <person name="Amses K."/>
            <person name="Simmons R."/>
            <person name="Seto K."/>
            <person name="Myers J."/>
            <person name="Bonds A."/>
            <person name="Quandt C.A."/>
            <person name="Barry K."/>
            <person name="Liu P."/>
            <person name="Grigoriev I."/>
            <person name="Longcore J.E."/>
            <person name="James T.Y."/>
        </authorList>
    </citation>
    <scope>NUCLEOTIDE SEQUENCE</scope>
    <source>
        <strain evidence="3">JEL0318</strain>
    </source>
</reference>
<proteinExistence type="predicted"/>
<evidence type="ECO:0000256" key="2">
    <source>
        <dbReference type="SAM" id="SignalP"/>
    </source>
</evidence>
<keyword evidence="1" id="KW-0175">Coiled coil</keyword>
<keyword evidence="4" id="KW-1185">Reference proteome</keyword>
<protein>
    <submittedName>
        <fullName evidence="3">Uncharacterized protein</fullName>
    </submittedName>
</protein>
<organism evidence="3 4">
    <name type="scientific">Rhizophlyctis rosea</name>
    <dbReference type="NCBI Taxonomy" id="64517"/>
    <lineage>
        <taxon>Eukaryota</taxon>
        <taxon>Fungi</taxon>
        <taxon>Fungi incertae sedis</taxon>
        <taxon>Chytridiomycota</taxon>
        <taxon>Chytridiomycota incertae sedis</taxon>
        <taxon>Chytridiomycetes</taxon>
        <taxon>Rhizophlyctidales</taxon>
        <taxon>Rhizophlyctidaceae</taxon>
        <taxon>Rhizophlyctis</taxon>
    </lineage>
</organism>
<accession>A0AAD5SCZ4</accession>
<evidence type="ECO:0000313" key="3">
    <source>
        <dbReference type="EMBL" id="KAJ3051453.1"/>
    </source>
</evidence>
<feature type="coiled-coil region" evidence="1">
    <location>
        <begin position="174"/>
        <end position="252"/>
    </location>
</feature>
<evidence type="ECO:0000313" key="4">
    <source>
        <dbReference type="Proteomes" id="UP001212841"/>
    </source>
</evidence>
<keyword evidence="2" id="KW-0732">Signal</keyword>
<name>A0AAD5SCZ4_9FUNG</name>
<dbReference type="AlphaFoldDB" id="A0AAD5SCZ4"/>